<feature type="region of interest" description="Disordered" evidence="1">
    <location>
        <begin position="177"/>
        <end position="226"/>
    </location>
</feature>
<feature type="region of interest" description="Disordered" evidence="1">
    <location>
        <begin position="96"/>
        <end position="134"/>
    </location>
</feature>
<comment type="caution">
    <text evidence="2">The sequence shown here is derived from an EMBL/GenBank/DDBJ whole genome shotgun (WGS) entry which is preliminary data.</text>
</comment>
<organism evidence="2 3">
    <name type="scientific">Afipia massiliensis</name>
    <dbReference type="NCBI Taxonomy" id="211460"/>
    <lineage>
        <taxon>Bacteria</taxon>
        <taxon>Pseudomonadati</taxon>
        <taxon>Pseudomonadota</taxon>
        <taxon>Alphaproteobacteria</taxon>
        <taxon>Hyphomicrobiales</taxon>
        <taxon>Nitrobacteraceae</taxon>
        <taxon>Afipia</taxon>
    </lineage>
</organism>
<gene>
    <name evidence="2" type="ORF">HNQ36_000221</name>
</gene>
<evidence type="ECO:0000256" key="1">
    <source>
        <dbReference type="SAM" id="MobiDB-lite"/>
    </source>
</evidence>
<accession>A0A840MQK2</accession>
<protein>
    <submittedName>
        <fullName evidence="2">Uncharacterized protein</fullName>
    </submittedName>
</protein>
<feature type="compositionally biased region" description="Polar residues" evidence="1">
    <location>
        <begin position="177"/>
        <end position="189"/>
    </location>
</feature>
<proteinExistence type="predicted"/>
<dbReference type="Proteomes" id="UP000521227">
    <property type="component" value="Unassembled WGS sequence"/>
</dbReference>
<sequence length="226" mass="25464">MRQLYNTPQLCGRRLPCSRKVDGPPVETGSPLLSFYGKIFLRNRNVAPGERTMSISSKFERSLLSHEEYGVIKGSHHPNLYALDRDGLLSLQSQLRQMRDKERTLARQKQRERRGKAEPRGASFPGTGEQPQQRKQVFANALKRVNKEATRIRNLEARAANVDAAHRALALRRAANFTSHPAQGQTANDGMSPRPNRRRRTIISGKRIGSTSQATKSAQARRDNKT</sequence>
<dbReference type="RefSeq" id="WP_347339933.1">
    <property type="nucleotide sequence ID" value="NZ_JACHIJ010000001.1"/>
</dbReference>
<dbReference type="AlphaFoldDB" id="A0A840MQK2"/>
<name>A0A840MQK2_9BRAD</name>
<evidence type="ECO:0000313" key="2">
    <source>
        <dbReference type="EMBL" id="MBB5050273.1"/>
    </source>
</evidence>
<feature type="compositionally biased region" description="Polar residues" evidence="1">
    <location>
        <begin position="209"/>
        <end position="218"/>
    </location>
</feature>
<reference evidence="2 3" key="1">
    <citation type="submission" date="2020-08" db="EMBL/GenBank/DDBJ databases">
        <title>Genomic Encyclopedia of Type Strains, Phase IV (KMG-IV): sequencing the most valuable type-strain genomes for metagenomic binning, comparative biology and taxonomic classification.</title>
        <authorList>
            <person name="Goeker M."/>
        </authorList>
    </citation>
    <scope>NUCLEOTIDE SEQUENCE [LARGE SCALE GENOMIC DNA]</scope>
    <source>
        <strain evidence="2 3">DSM 17498</strain>
    </source>
</reference>
<dbReference type="EMBL" id="JACHIJ010000001">
    <property type="protein sequence ID" value="MBB5050273.1"/>
    <property type="molecule type" value="Genomic_DNA"/>
</dbReference>
<evidence type="ECO:0000313" key="3">
    <source>
        <dbReference type="Proteomes" id="UP000521227"/>
    </source>
</evidence>